<accession>A0A2P5AHI0</accession>
<organism evidence="1 2">
    <name type="scientific">Parasponia andersonii</name>
    <name type="common">Sponia andersonii</name>
    <dbReference type="NCBI Taxonomy" id="3476"/>
    <lineage>
        <taxon>Eukaryota</taxon>
        <taxon>Viridiplantae</taxon>
        <taxon>Streptophyta</taxon>
        <taxon>Embryophyta</taxon>
        <taxon>Tracheophyta</taxon>
        <taxon>Spermatophyta</taxon>
        <taxon>Magnoliopsida</taxon>
        <taxon>eudicotyledons</taxon>
        <taxon>Gunneridae</taxon>
        <taxon>Pentapetalae</taxon>
        <taxon>rosids</taxon>
        <taxon>fabids</taxon>
        <taxon>Rosales</taxon>
        <taxon>Cannabaceae</taxon>
        <taxon>Parasponia</taxon>
    </lineage>
</organism>
<feature type="non-terminal residue" evidence="1">
    <location>
        <position position="1"/>
    </location>
</feature>
<keyword evidence="2" id="KW-1185">Reference proteome</keyword>
<sequence>LVLRGLVPKDDPSFKEFVLFAALCVGTVRKERNTITHGGAVRSYEALQRALATLFACYKEIILQGRVDELVSHSHWLPPPHCWIKINVDATVRDVFSVGVAVARSERMEVIAVSSQRSVCVDSLFAEAGAC</sequence>
<proteinExistence type="predicted"/>
<dbReference type="OrthoDB" id="1690312at2759"/>
<evidence type="ECO:0008006" key="3">
    <source>
        <dbReference type="Google" id="ProtNLM"/>
    </source>
</evidence>
<evidence type="ECO:0000313" key="2">
    <source>
        <dbReference type="Proteomes" id="UP000237105"/>
    </source>
</evidence>
<dbReference type="Proteomes" id="UP000237105">
    <property type="component" value="Unassembled WGS sequence"/>
</dbReference>
<evidence type="ECO:0000313" key="1">
    <source>
        <dbReference type="EMBL" id="PON35996.1"/>
    </source>
</evidence>
<name>A0A2P5AHI0_PARAD</name>
<reference evidence="2" key="1">
    <citation type="submission" date="2016-06" db="EMBL/GenBank/DDBJ databases">
        <title>Parallel loss of symbiosis genes in relatives of nitrogen-fixing non-legume Parasponia.</title>
        <authorList>
            <person name="Van Velzen R."/>
            <person name="Holmer R."/>
            <person name="Bu F."/>
            <person name="Rutten L."/>
            <person name="Van Zeijl A."/>
            <person name="Liu W."/>
            <person name="Santuari L."/>
            <person name="Cao Q."/>
            <person name="Sharma T."/>
            <person name="Shen D."/>
            <person name="Roswanjaya Y."/>
            <person name="Wardhani T."/>
            <person name="Kalhor M.S."/>
            <person name="Jansen J."/>
            <person name="Van den Hoogen J."/>
            <person name="Gungor B."/>
            <person name="Hartog M."/>
            <person name="Hontelez J."/>
            <person name="Verver J."/>
            <person name="Yang W.-C."/>
            <person name="Schijlen E."/>
            <person name="Repin R."/>
            <person name="Schilthuizen M."/>
            <person name="Schranz E."/>
            <person name="Heidstra R."/>
            <person name="Miyata K."/>
            <person name="Fedorova E."/>
            <person name="Kohlen W."/>
            <person name="Bisseling T."/>
            <person name="Smit S."/>
            <person name="Geurts R."/>
        </authorList>
    </citation>
    <scope>NUCLEOTIDE SEQUENCE [LARGE SCALE GENOMIC DNA]</scope>
    <source>
        <strain evidence="2">cv. WU1-14</strain>
    </source>
</reference>
<protein>
    <recommendedName>
        <fullName evidence="3">RNase H type-1 domain-containing protein</fullName>
    </recommendedName>
</protein>
<dbReference type="EMBL" id="JXTB01000588">
    <property type="protein sequence ID" value="PON35996.1"/>
    <property type="molecule type" value="Genomic_DNA"/>
</dbReference>
<gene>
    <name evidence="1" type="ORF">PanWU01x14_332020</name>
</gene>
<comment type="caution">
    <text evidence="1">The sequence shown here is derived from an EMBL/GenBank/DDBJ whole genome shotgun (WGS) entry which is preliminary data.</text>
</comment>
<dbReference type="AlphaFoldDB" id="A0A2P5AHI0"/>